<feature type="compositionally biased region" description="Basic and acidic residues" evidence="1">
    <location>
        <begin position="499"/>
        <end position="510"/>
    </location>
</feature>
<feature type="compositionally biased region" description="Basic and acidic residues" evidence="1">
    <location>
        <begin position="218"/>
        <end position="236"/>
    </location>
</feature>
<feature type="compositionally biased region" description="Low complexity" evidence="1">
    <location>
        <begin position="105"/>
        <end position="118"/>
    </location>
</feature>
<feature type="compositionally biased region" description="Acidic residues" evidence="1">
    <location>
        <begin position="420"/>
        <end position="434"/>
    </location>
</feature>
<feature type="compositionally biased region" description="Basic residues" evidence="1">
    <location>
        <begin position="132"/>
        <end position="144"/>
    </location>
</feature>
<evidence type="ECO:0000313" key="2">
    <source>
        <dbReference type="EMBL" id="RMZ67662.1"/>
    </source>
</evidence>
<feature type="compositionally biased region" description="Polar residues" evidence="1">
    <location>
        <begin position="562"/>
        <end position="577"/>
    </location>
</feature>
<feature type="compositionally biased region" description="Basic and acidic residues" evidence="1">
    <location>
        <begin position="357"/>
        <end position="368"/>
    </location>
</feature>
<feature type="compositionally biased region" description="Basic and acidic residues" evidence="1">
    <location>
        <begin position="578"/>
        <end position="618"/>
    </location>
</feature>
<dbReference type="Proteomes" id="UP000265663">
    <property type="component" value="Unassembled WGS sequence"/>
</dbReference>
<feature type="region of interest" description="Disordered" evidence="1">
    <location>
        <begin position="1"/>
        <end position="147"/>
    </location>
</feature>
<feature type="compositionally biased region" description="Basic and acidic residues" evidence="1">
    <location>
        <begin position="375"/>
        <end position="392"/>
    </location>
</feature>
<reference evidence="2 3" key="1">
    <citation type="journal article" date="2014" name="PLoS ONE">
        <title>De novo Genome Assembly of the Fungal Plant Pathogen Pyrenophora semeniperda.</title>
        <authorList>
            <person name="Soliai M.M."/>
            <person name="Meyer S.E."/>
            <person name="Udall J.A."/>
            <person name="Elzinga D.E."/>
            <person name="Hermansen R.A."/>
            <person name="Bodily P.M."/>
            <person name="Hart A.A."/>
            <person name="Coleman C.E."/>
        </authorList>
    </citation>
    <scope>NUCLEOTIDE SEQUENCE [LARGE SCALE GENOMIC DNA]</scope>
    <source>
        <strain evidence="2 3">CCB06</strain>
        <tissue evidence="2">Mycelium</tissue>
    </source>
</reference>
<gene>
    <name evidence="2" type="ORF">GMOD_00001621</name>
</gene>
<feature type="compositionally biased region" description="Acidic residues" evidence="1">
    <location>
        <begin position="56"/>
        <end position="66"/>
    </location>
</feature>
<feature type="compositionally biased region" description="Basic and acidic residues" evidence="1">
    <location>
        <begin position="479"/>
        <end position="490"/>
    </location>
</feature>
<feature type="compositionally biased region" description="Polar residues" evidence="1">
    <location>
        <begin position="334"/>
        <end position="348"/>
    </location>
</feature>
<evidence type="ECO:0000256" key="1">
    <source>
        <dbReference type="SAM" id="MobiDB-lite"/>
    </source>
</evidence>
<keyword evidence="3" id="KW-1185">Reference proteome</keyword>
<protein>
    <submittedName>
        <fullName evidence="2">Uncharacterized protein</fullName>
    </submittedName>
</protein>
<feature type="compositionally biased region" description="Basic and acidic residues" evidence="1">
    <location>
        <begin position="67"/>
        <end position="78"/>
    </location>
</feature>
<feature type="compositionally biased region" description="Basic and acidic residues" evidence="1">
    <location>
        <begin position="435"/>
        <end position="449"/>
    </location>
</feature>
<evidence type="ECO:0000313" key="3">
    <source>
        <dbReference type="Proteomes" id="UP000265663"/>
    </source>
</evidence>
<dbReference type="OrthoDB" id="3797649at2759"/>
<feature type="region of interest" description="Disordered" evidence="1">
    <location>
        <begin position="536"/>
        <end position="618"/>
    </location>
</feature>
<feature type="compositionally biased region" description="Polar residues" evidence="1">
    <location>
        <begin position="34"/>
        <end position="44"/>
    </location>
</feature>
<feature type="compositionally biased region" description="Basic and acidic residues" evidence="1">
    <location>
        <begin position="161"/>
        <end position="196"/>
    </location>
</feature>
<feature type="region of interest" description="Disordered" evidence="1">
    <location>
        <begin position="161"/>
        <end position="510"/>
    </location>
</feature>
<name>A0A3M7LZP6_9PLEO</name>
<feature type="compositionally biased region" description="Polar residues" evidence="1">
    <location>
        <begin position="237"/>
        <end position="252"/>
    </location>
</feature>
<feature type="compositionally biased region" description="Basic and acidic residues" evidence="1">
    <location>
        <begin position="253"/>
        <end position="271"/>
    </location>
</feature>
<proteinExistence type="predicted"/>
<organism evidence="2 3">
    <name type="scientific">Pyrenophora seminiperda CCB06</name>
    <dbReference type="NCBI Taxonomy" id="1302712"/>
    <lineage>
        <taxon>Eukaryota</taxon>
        <taxon>Fungi</taxon>
        <taxon>Dikarya</taxon>
        <taxon>Ascomycota</taxon>
        <taxon>Pezizomycotina</taxon>
        <taxon>Dothideomycetes</taxon>
        <taxon>Pleosporomycetidae</taxon>
        <taxon>Pleosporales</taxon>
        <taxon>Pleosporineae</taxon>
        <taxon>Pleosporaceae</taxon>
        <taxon>Pyrenophora</taxon>
    </lineage>
</organism>
<feature type="compositionally biased region" description="Polar residues" evidence="1">
    <location>
        <begin position="539"/>
        <end position="549"/>
    </location>
</feature>
<accession>A0A3M7LZP6</accession>
<dbReference type="EMBL" id="KE747810">
    <property type="protein sequence ID" value="RMZ67662.1"/>
    <property type="molecule type" value="Genomic_DNA"/>
</dbReference>
<feature type="compositionally biased region" description="Basic and acidic residues" evidence="1">
    <location>
        <begin position="279"/>
        <end position="299"/>
    </location>
</feature>
<dbReference type="AlphaFoldDB" id="A0A3M7LZP6"/>
<sequence length="618" mass="70132">MASYFDLPPQKAATATGLDHMPQDERKQLGRMSSLMSPAVTQILQGLGDEHSDSSSSEEDLSDEEDQHIVRENKKHSQAENLRNNKQKHVAAQAPRPSSLSPCRSNSKSTNRGSSKSKSPSKRTEKDSPAKAKLKQPHMTRFHSLRSMLFQQRIEDRLKTATEEDCKKEQTATERWQRQHEERQMHRPKTPEKDGQPKNGIGSRLKMTMRRMTTRDSGSMEKIREDGAPVEFKDRSSTASSDNEQEQQNVSRSHQDSDNESIKNADVEELVRWVSQREGPSDGETRKGGVVEIKEDSGHESLGNEDVDDPVRHGNADQEVMDDQEEARILSGYSDASTESDSELQQVSSDEEEDAEDLVRWISHREGPKAGPVRRNLDKHDLDTDVGEHYDSDVPELGRWFKRYDGTSGESAPASLVDGSTDEVPVEEYEEEEEERGRPRSRESVDRVVLKGKRHMTDDDVDDLVRWISRKTSKQRPQQPHDQHLESVNREEEEEEEETTLRREDQDKKHVIGMTIVGEDQGSLSNTHVEELVQHARKTSGQADTTTTPVGGGIESGDLRTLRTTTAKDTPRDSQTMLHEKRRDLDEMRRKKEEEEGGMRVEDVEGLVEHVRRKGGGE</sequence>